<dbReference type="GO" id="GO:0050660">
    <property type="term" value="F:flavin adenine dinucleotide binding"/>
    <property type="evidence" value="ECO:0007669"/>
    <property type="project" value="InterPro"/>
</dbReference>
<dbReference type="FunFam" id="1.10.540.10:FF:000002">
    <property type="entry name" value="Acyl-CoA dehydrogenase FadE19"/>
    <property type="match status" value="1"/>
</dbReference>
<comment type="cofactor">
    <cofactor evidence="1">
        <name>FAD</name>
        <dbReference type="ChEBI" id="CHEBI:57692"/>
    </cofactor>
</comment>
<evidence type="ECO:0000256" key="4">
    <source>
        <dbReference type="ARBA" id="ARBA00022630"/>
    </source>
</evidence>
<evidence type="ECO:0000256" key="6">
    <source>
        <dbReference type="ARBA" id="ARBA00022946"/>
    </source>
</evidence>
<evidence type="ECO:0000256" key="2">
    <source>
        <dbReference type="ARBA" id="ARBA00004305"/>
    </source>
</evidence>
<dbReference type="GO" id="GO:0004361">
    <property type="term" value="F:glutaryl-CoA dehydrogenase activity"/>
    <property type="evidence" value="ECO:0007669"/>
    <property type="project" value="TreeGrafter"/>
</dbReference>
<dbReference type="InterPro" id="IPR013786">
    <property type="entry name" value="AcylCoA_DH/ox_N"/>
</dbReference>
<dbReference type="GO" id="GO:0046949">
    <property type="term" value="P:fatty-acyl-CoA biosynthetic process"/>
    <property type="evidence" value="ECO:0007669"/>
    <property type="project" value="TreeGrafter"/>
</dbReference>
<dbReference type="GO" id="GO:0005759">
    <property type="term" value="C:mitochondrial matrix"/>
    <property type="evidence" value="ECO:0007669"/>
    <property type="project" value="UniProtKB-SubCell"/>
</dbReference>
<evidence type="ECO:0000313" key="12">
    <source>
        <dbReference type="EMBL" id="SUZ61929.1"/>
    </source>
</evidence>
<dbReference type="Pfam" id="PF02770">
    <property type="entry name" value="Acyl-CoA_dh_M"/>
    <property type="match status" value="1"/>
</dbReference>
<evidence type="ECO:0000259" key="11">
    <source>
        <dbReference type="Pfam" id="PF02771"/>
    </source>
</evidence>
<dbReference type="InterPro" id="IPR036250">
    <property type="entry name" value="AcylCo_DH-like_C"/>
</dbReference>
<dbReference type="SUPFAM" id="SSF56645">
    <property type="entry name" value="Acyl-CoA dehydrogenase NM domain-like"/>
    <property type="match status" value="1"/>
</dbReference>
<reference evidence="12" key="1">
    <citation type="submission" date="2018-05" db="EMBL/GenBank/DDBJ databases">
        <authorList>
            <person name="Lanie J.A."/>
            <person name="Ng W.-L."/>
            <person name="Kazmierczak K.M."/>
            <person name="Andrzejewski T.M."/>
            <person name="Davidsen T.M."/>
            <person name="Wayne K.J."/>
            <person name="Tettelin H."/>
            <person name="Glass J.I."/>
            <person name="Rusch D."/>
            <person name="Podicherti R."/>
            <person name="Tsui H.-C.T."/>
            <person name="Winkler M.E."/>
        </authorList>
    </citation>
    <scope>NUCLEOTIDE SEQUENCE</scope>
</reference>
<dbReference type="PANTHER" id="PTHR42807">
    <property type="entry name" value="GLUTARYL-COA DEHYDROGENASE, MITOCHONDRIAL"/>
    <property type="match status" value="1"/>
</dbReference>
<dbReference type="Gene3D" id="2.40.110.10">
    <property type="entry name" value="Butyryl-CoA Dehydrogenase, subunit A, domain 2"/>
    <property type="match status" value="1"/>
</dbReference>
<keyword evidence="5" id="KW-0274">FAD</keyword>
<dbReference type="InterPro" id="IPR009075">
    <property type="entry name" value="AcylCo_DH/oxidase_C"/>
</dbReference>
<dbReference type="InterPro" id="IPR046373">
    <property type="entry name" value="Acyl-CoA_Oxase/DH_mid-dom_sf"/>
</dbReference>
<keyword evidence="7" id="KW-0560">Oxidoreductase</keyword>
<evidence type="ECO:0000259" key="9">
    <source>
        <dbReference type="Pfam" id="PF00441"/>
    </source>
</evidence>
<dbReference type="InterPro" id="IPR052033">
    <property type="entry name" value="Glutaryl-CoA_DH_mitochondrial"/>
</dbReference>
<evidence type="ECO:0000256" key="1">
    <source>
        <dbReference type="ARBA" id="ARBA00001974"/>
    </source>
</evidence>
<proteinExistence type="inferred from homology"/>
<evidence type="ECO:0000256" key="5">
    <source>
        <dbReference type="ARBA" id="ARBA00022827"/>
    </source>
</evidence>
<keyword evidence="8" id="KW-0496">Mitochondrion</keyword>
<comment type="subcellular location">
    <subcellularLocation>
        <location evidence="2">Mitochondrion matrix</location>
    </subcellularLocation>
</comment>
<dbReference type="SUPFAM" id="SSF47203">
    <property type="entry name" value="Acyl-CoA dehydrogenase C-terminal domain-like"/>
    <property type="match status" value="1"/>
</dbReference>
<gene>
    <name evidence="12" type="ORF">METZ01_LOCUS14783</name>
</gene>
<dbReference type="InterPro" id="IPR037069">
    <property type="entry name" value="AcylCoA_DH/ox_N_sf"/>
</dbReference>
<evidence type="ECO:0000259" key="10">
    <source>
        <dbReference type="Pfam" id="PF02770"/>
    </source>
</evidence>
<evidence type="ECO:0000256" key="7">
    <source>
        <dbReference type="ARBA" id="ARBA00023002"/>
    </source>
</evidence>
<dbReference type="GO" id="GO:0033539">
    <property type="term" value="P:fatty acid beta-oxidation using acyl-CoA dehydrogenase"/>
    <property type="evidence" value="ECO:0007669"/>
    <property type="project" value="TreeGrafter"/>
</dbReference>
<name>A0A381P6M0_9ZZZZ</name>
<dbReference type="InterPro" id="IPR006091">
    <property type="entry name" value="Acyl-CoA_Oxase/DH_mid-dom"/>
</dbReference>
<dbReference type="AlphaFoldDB" id="A0A381P6M0"/>
<evidence type="ECO:0000256" key="8">
    <source>
        <dbReference type="ARBA" id="ARBA00023128"/>
    </source>
</evidence>
<dbReference type="Gene3D" id="1.10.540.10">
    <property type="entry name" value="Acyl-CoA dehydrogenase/oxidase, N-terminal domain"/>
    <property type="match status" value="1"/>
</dbReference>
<sequence>MEYIGPDFYNISDLLTEEELLIQKTANDFVNNEFKPVINEHYEKGTFPIEIATKLGELGFMGSSLPEESGGAGVSGVAYGLILHELEKGDSGLRSFASVQGSLVMYPIHSYGSDEQKKKWLPGLGSGELIGCFGLTESNFGSNPGGMVTTAKKDGDDWIINGSKMWITNGSLADVSLVWAKDETGVIRGFLLEKGMKGFTSNDIHGKLSLRASVTSELSMVDVRVPDNSRLPNIEGLKGPLSCLTQARYGIAWGMVGAAIDCYETALDYSLERKQFSKPIAGYQLTQAKFAEMLTQITMAQLTVYQLGRLKDQGKMRFDQVSLAKRNNCYVARNIARTCRGILGGNGIIEDYSPIRHMANIETVFTYEGTHEMHTLILGQAITGIAAFD</sequence>
<dbReference type="EMBL" id="UINC01000836">
    <property type="protein sequence ID" value="SUZ61929.1"/>
    <property type="molecule type" value="Genomic_DNA"/>
</dbReference>
<dbReference type="Pfam" id="PF00441">
    <property type="entry name" value="Acyl-CoA_dh_1"/>
    <property type="match status" value="1"/>
</dbReference>
<dbReference type="InterPro" id="IPR009100">
    <property type="entry name" value="AcylCoA_DH/oxidase_NM_dom_sf"/>
</dbReference>
<dbReference type="Gene3D" id="1.20.140.10">
    <property type="entry name" value="Butyryl-CoA Dehydrogenase, subunit A, domain 3"/>
    <property type="match status" value="1"/>
</dbReference>
<dbReference type="GO" id="GO:0000062">
    <property type="term" value="F:fatty-acyl-CoA binding"/>
    <property type="evidence" value="ECO:0007669"/>
    <property type="project" value="TreeGrafter"/>
</dbReference>
<organism evidence="12">
    <name type="scientific">marine metagenome</name>
    <dbReference type="NCBI Taxonomy" id="408172"/>
    <lineage>
        <taxon>unclassified sequences</taxon>
        <taxon>metagenomes</taxon>
        <taxon>ecological metagenomes</taxon>
    </lineage>
</organism>
<feature type="domain" description="Acyl-CoA oxidase/dehydrogenase middle" evidence="10">
    <location>
        <begin position="132"/>
        <end position="223"/>
    </location>
</feature>
<keyword evidence="6" id="KW-0809">Transit peptide</keyword>
<feature type="domain" description="Acyl-CoA dehydrogenase/oxidase N-terminal" evidence="11">
    <location>
        <begin position="16"/>
        <end position="128"/>
    </location>
</feature>
<evidence type="ECO:0008006" key="13">
    <source>
        <dbReference type="Google" id="ProtNLM"/>
    </source>
</evidence>
<dbReference type="PANTHER" id="PTHR42807:SF1">
    <property type="entry name" value="GLUTARYL-COA DEHYDROGENASE, MITOCHONDRIAL"/>
    <property type="match status" value="1"/>
</dbReference>
<keyword evidence="4" id="KW-0285">Flavoprotein</keyword>
<feature type="domain" description="Acyl-CoA dehydrogenase/oxidase C-terminal" evidence="9">
    <location>
        <begin position="236"/>
        <end position="382"/>
    </location>
</feature>
<dbReference type="Pfam" id="PF02771">
    <property type="entry name" value="Acyl-CoA_dh_N"/>
    <property type="match status" value="1"/>
</dbReference>
<protein>
    <recommendedName>
        <fullName evidence="13">Acyl-CoA dehydrogenase</fullName>
    </recommendedName>
</protein>
<accession>A0A381P6M0</accession>
<comment type="similarity">
    <text evidence="3">Belongs to the acyl-CoA dehydrogenase family.</text>
</comment>
<evidence type="ECO:0000256" key="3">
    <source>
        <dbReference type="ARBA" id="ARBA00009347"/>
    </source>
</evidence>